<organism evidence="1 2">
    <name type="scientific">Pluteus cervinus</name>
    <dbReference type="NCBI Taxonomy" id="181527"/>
    <lineage>
        <taxon>Eukaryota</taxon>
        <taxon>Fungi</taxon>
        <taxon>Dikarya</taxon>
        <taxon>Basidiomycota</taxon>
        <taxon>Agaricomycotina</taxon>
        <taxon>Agaricomycetes</taxon>
        <taxon>Agaricomycetidae</taxon>
        <taxon>Agaricales</taxon>
        <taxon>Pluteineae</taxon>
        <taxon>Pluteaceae</taxon>
        <taxon>Pluteus</taxon>
    </lineage>
</organism>
<sequence length="438" mass="49569">MSVQPSHVTVCMLRLPSIAAPHPPTSPVLKQHHLGIGLRSPQLPSFSTLQYRVPSLFPNKPVTSLSFSPVIGVPILGDYELAEARLGASLPTHIAPDKLLTESFLSKLFVFGSTPLLSKVPSSKLKTLFPRGHNGQQRPLQAIMFQLPLNARVSHAPSSPLDLCVELQVILLRLVLDNMPVALYHQLMDKHPQLIRRWTLRPLNRILYDDEDIEDFALRVQEFYGVIGPSYPSWRFANLNVLEIPIPETLEVAELIASAFTLVQPGELNLMCGHNKEFPNLLSVLTPCLPNLRTLRIKYERYSSQGDTVYPWMLRSWNTALTPLTKLRMFVLITPLALDLSEPTPERNERQIEQEFISSLTALVPSLGRIYLIYAFDDELGRGDQDRIGLFEQYVKDHGRPLASFPWVRSSVRSTGPCRMPDTDQDVFLREDEGFFDY</sequence>
<reference evidence="1 2" key="1">
    <citation type="journal article" date="2019" name="Nat. Ecol. Evol.">
        <title>Megaphylogeny resolves global patterns of mushroom evolution.</title>
        <authorList>
            <person name="Varga T."/>
            <person name="Krizsan K."/>
            <person name="Foldi C."/>
            <person name="Dima B."/>
            <person name="Sanchez-Garcia M."/>
            <person name="Sanchez-Ramirez S."/>
            <person name="Szollosi G.J."/>
            <person name="Szarkandi J.G."/>
            <person name="Papp V."/>
            <person name="Albert L."/>
            <person name="Andreopoulos W."/>
            <person name="Angelini C."/>
            <person name="Antonin V."/>
            <person name="Barry K.W."/>
            <person name="Bougher N.L."/>
            <person name="Buchanan P."/>
            <person name="Buyck B."/>
            <person name="Bense V."/>
            <person name="Catcheside P."/>
            <person name="Chovatia M."/>
            <person name="Cooper J."/>
            <person name="Damon W."/>
            <person name="Desjardin D."/>
            <person name="Finy P."/>
            <person name="Geml J."/>
            <person name="Haridas S."/>
            <person name="Hughes K."/>
            <person name="Justo A."/>
            <person name="Karasinski D."/>
            <person name="Kautmanova I."/>
            <person name="Kiss B."/>
            <person name="Kocsube S."/>
            <person name="Kotiranta H."/>
            <person name="LaButti K.M."/>
            <person name="Lechner B.E."/>
            <person name="Liimatainen K."/>
            <person name="Lipzen A."/>
            <person name="Lukacs Z."/>
            <person name="Mihaltcheva S."/>
            <person name="Morgado L.N."/>
            <person name="Niskanen T."/>
            <person name="Noordeloos M.E."/>
            <person name="Ohm R.A."/>
            <person name="Ortiz-Santana B."/>
            <person name="Ovrebo C."/>
            <person name="Racz N."/>
            <person name="Riley R."/>
            <person name="Savchenko A."/>
            <person name="Shiryaev A."/>
            <person name="Soop K."/>
            <person name="Spirin V."/>
            <person name="Szebenyi C."/>
            <person name="Tomsovsky M."/>
            <person name="Tulloss R.E."/>
            <person name="Uehling J."/>
            <person name="Grigoriev I.V."/>
            <person name="Vagvolgyi C."/>
            <person name="Papp T."/>
            <person name="Martin F.M."/>
            <person name="Miettinen O."/>
            <person name="Hibbett D.S."/>
            <person name="Nagy L.G."/>
        </authorList>
    </citation>
    <scope>NUCLEOTIDE SEQUENCE [LARGE SCALE GENOMIC DNA]</scope>
    <source>
        <strain evidence="1 2">NL-1719</strain>
    </source>
</reference>
<keyword evidence="2" id="KW-1185">Reference proteome</keyword>
<evidence type="ECO:0000313" key="2">
    <source>
        <dbReference type="Proteomes" id="UP000308600"/>
    </source>
</evidence>
<name>A0ACD3AB97_9AGAR</name>
<dbReference type="EMBL" id="ML208566">
    <property type="protein sequence ID" value="TFK62690.1"/>
    <property type="molecule type" value="Genomic_DNA"/>
</dbReference>
<accession>A0ACD3AB97</accession>
<dbReference type="Proteomes" id="UP000308600">
    <property type="component" value="Unassembled WGS sequence"/>
</dbReference>
<gene>
    <name evidence="1" type="ORF">BDN72DRAFT_903037</name>
</gene>
<evidence type="ECO:0000313" key="1">
    <source>
        <dbReference type="EMBL" id="TFK62690.1"/>
    </source>
</evidence>
<proteinExistence type="predicted"/>
<protein>
    <submittedName>
        <fullName evidence="1">Uncharacterized protein</fullName>
    </submittedName>
</protein>